<accession>A0A2T6GBF1</accession>
<proteinExistence type="predicted"/>
<dbReference type="NCBIfam" id="TIGR01444">
    <property type="entry name" value="fkbM_fam"/>
    <property type="match status" value="1"/>
</dbReference>
<evidence type="ECO:0000259" key="1">
    <source>
        <dbReference type="Pfam" id="PF05050"/>
    </source>
</evidence>
<dbReference type="InterPro" id="IPR006342">
    <property type="entry name" value="FkbM_mtfrase"/>
</dbReference>
<dbReference type="PANTHER" id="PTHR34203">
    <property type="entry name" value="METHYLTRANSFERASE, FKBM FAMILY PROTEIN"/>
    <property type="match status" value="1"/>
</dbReference>
<dbReference type="Pfam" id="PF05050">
    <property type="entry name" value="Methyltransf_21"/>
    <property type="match status" value="1"/>
</dbReference>
<dbReference type="InterPro" id="IPR029063">
    <property type="entry name" value="SAM-dependent_MTases_sf"/>
</dbReference>
<gene>
    <name evidence="2" type="ORF">C5U62_31430</name>
</gene>
<dbReference type="InterPro" id="IPR052514">
    <property type="entry name" value="SAM-dependent_MTase"/>
</dbReference>
<sequence>MPLYGPILKVMSVELVQTKNIFSQKITVIKGDLIGRKILKHGAYDKTGLCFIDRLLPELGSPVCIDIGANIGNHVLVISRHAGNVFAFEPQPDVYKVLVKNLNDNEINNVRALPFGLSNWAGTARMSVVDSTNTGATSFVTQTNSVSSIEAELRHGDEEVKRLGISKVDFIKIDVEGLEPLVIEGLKNTITLSKPIIMIEWNSNATKDGFREKTLFTNLFAGYSVFSITSSHERPASGESWFQKIIRKIRRGFCRPVVRIGHFEEKQDYGNIVIVPSDKLDLVTKLFGSGKLVNI</sequence>
<dbReference type="AlphaFoldDB" id="A0A2T6GBF1"/>
<protein>
    <recommendedName>
        <fullName evidence="1">Methyltransferase FkbM domain-containing protein</fullName>
    </recommendedName>
</protein>
<evidence type="ECO:0000313" key="2">
    <source>
        <dbReference type="EMBL" id="PUA41482.1"/>
    </source>
</evidence>
<reference evidence="2 3" key="1">
    <citation type="submission" date="2018-03" db="EMBL/GenBank/DDBJ databases">
        <title>Draft genome sequence of the plant growth promoting rhizobacterium Pseudomonas protegens strain BNJ-SS-45 isolated from wheat (Triticum aestivum) rhizosphere.</title>
        <authorList>
            <person name="Bajpai A."/>
            <person name="Shende K."/>
            <person name="Meena N."/>
            <person name="Upadhyayula S.R."/>
            <person name="Suravajhala P."/>
            <person name="Medicherla K.M."/>
            <person name="Johri B.N."/>
        </authorList>
    </citation>
    <scope>NUCLEOTIDE SEQUENCE [LARGE SCALE GENOMIC DNA]</scope>
    <source>
        <strain evidence="2 3">BNJ-SS-45</strain>
    </source>
</reference>
<dbReference type="PANTHER" id="PTHR34203:SF15">
    <property type="entry name" value="SLL1173 PROTEIN"/>
    <property type="match status" value="1"/>
</dbReference>
<name>A0A2T6GBF1_9PSED</name>
<dbReference type="Proteomes" id="UP000244178">
    <property type="component" value="Unassembled WGS sequence"/>
</dbReference>
<dbReference type="SUPFAM" id="SSF53335">
    <property type="entry name" value="S-adenosyl-L-methionine-dependent methyltransferases"/>
    <property type="match status" value="1"/>
</dbReference>
<comment type="caution">
    <text evidence="2">The sequence shown here is derived from an EMBL/GenBank/DDBJ whole genome shotgun (WGS) entry which is preliminary data.</text>
</comment>
<dbReference type="Gene3D" id="3.40.50.150">
    <property type="entry name" value="Vaccinia Virus protein VP39"/>
    <property type="match status" value="1"/>
</dbReference>
<organism evidence="2 3">
    <name type="scientific">Pseudomonas protegens</name>
    <dbReference type="NCBI Taxonomy" id="380021"/>
    <lineage>
        <taxon>Bacteria</taxon>
        <taxon>Pseudomonadati</taxon>
        <taxon>Pseudomonadota</taxon>
        <taxon>Gammaproteobacteria</taxon>
        <taxon>Pseudomonadales</taxon>
        <taxon>Pseudomonadaceae</taxon>
        <taxon>Pseudomonas</taxon>
    </lineage>
</organism>
<dbReference type="EMBL" id="PYJM01000012">
    <property type="protein sequence ID" value="PUA41482.1"/>
    <property type="molecule type" value="Genomic_DNA"/>
</dbReference>
<feature type="domain" description="Methyltransferase FkbM" evidence="1">
    <location>
        <begin position="66"/>
        <end position="209"/>
    </location>
</feature>
<evidence type="ECO:0000313" key="3">
    <source>
        <dbReference type="Proteomes" id="UP000244178"/>
    </source>
</evidence>